<sequence>MRPFPRQILRSLPLHRPAYRAYSTWKTETPRNLHLPVIFSGILVVSGYVGWRLTSTQKIALDAPQQRPSHPSTQISAHASAHVDEKEGIPQPQISTDSSENVPETPSPSSDTLPTPSGQDEESEGEGEESQGSSAFNPETGEINWDCPCLGGMAHGPCGLQFREAFSCFVFSEQEPKGIDCIEKFRLMQECFREHPEVYGEELIGDDESEPTSDSPSLPPSADSPPSMETDSSETSSYGHDIPRSLLIIGRYMKNSYFREKLNLYNRRT</sequence>
<keyword evidence="9" id="KW-1015">Disulfide bond</keyword>
<evidence type="ECO:0000256" key="1">
    <source>
        <dbReference type="ARBA" id="ARBA00001973"/>
    </source>
</evidence>
<feature type="compositionally biased region" description="Low complexity" evidence="12">
    <location>
        <begin position="107"/>
        <end position="118"/>
    </location>
</feature>
<evidence type="ECO:0000256" key="8">
    <source>
        <dbReference type="ARBA" id="ARBA00023128"/>
    </source>
</evidence>
<feature type="compositionally biased region" description="Acidic residues" evidence="12">
    <location>
        <begin position="119"/>
        <end position="129"/>
    </location>
</feature>
<accession>A0AAV4ZXP0</accession>
<evidence type="ECO:0000256" key="9">
    <source>
        <dbReference type="ARBA" id="ARBA00023157"/>
    </source>
</evidence>
<dbReference type="EMBL" id="BPWL01000001">
    <property type="protein sequence ID" value="GJJ06555.1"/>
    <property type="molecule type" value="Genomic_DNA"/>
</dbReference>
<evidence type="ECO:0000256" key="6">
    <source>
        <dbReference type="ARBA" id="ARBA00023002"/>
    </source>
</evidence>
<keyword evidence="7" id="KW-0811">Translocation</keyword>
<evidence type="ECO:0000256" key="3">
    <source>
        <dbReference type="ARBA" id="ARBA00013714"/>
    </source>
</evidence>
<feature type="region of interest" description="Disordered" evidence="12">
    <location>
        <begin position="62"/>
        <end position="139"/>
    </location>
</feature>
<evidence type="ECO:0000256" key="11">
    <source>
        <dbReference type="ARBA" id="ARBA00033150"/>
    </source>
</evidence>
<reference evidence="13" key="1">
    <citation type="submission" date="2021-10" db="EMBL/GenBank/DDBJ databases">
        <title>De novo Genome Assembly of Clathrus columnatus (Basidiomycota, Fungi) Using Illumina and Nanopore Sequence Data.</title>
        <authorList>
            <person name="Ogiso-Tanaka E."/>
            <person name="Itagaki H."/>
            <person name="Hosoya T."/>
            <person name="Hosaka K."/>
        </authorList>
    </citation>
    <scope>NUCLEOTIDE SEQUENCE</scope>
    <source>
        <strain evidence="13">MO-923</strain>
    </source>
</reference>
<evidence type="ECO:0000256" key="5">
    <source>
        <dbReference type="ARBA" id="ARBA00022927"/>
    </source>
</evidence>
<dbReference type="PANTHER" id="PTHR21622">
    <property type="entry name" value="COILED-COIL-HELIX-COILED-COIL-HELIX DOMAIN CONTAINING 4"/>
    <property type="match status" value="1"/>
</dbReference>
<dbReference type="PROSITE" id="PS51808">
    <property type="entry name" value="CHCH"/>
    <property type="match status" value="1"/>
</dbReference>
<keyword evidence="4" id="KW-0813">Transport</keyword>
<keyword evidence="5" id="KW-0653">Protein transport</keyword>
<evidence type="ECO:0000256" key="10">
    <source>
        <dbReference type="ARBA" id="ARBA00023284"/>
    </source>
</evidence>
<feature type="compositionally biased region" description="Polar residues" evidence="12">
    <location>
        <begin position="66"/>
        <end position="77"/>
    </location>
</feature>
<feature type="compositionally biased region" description="Polar residues" evidence="12">
    <location>
        <begin position="229"/>
        <end position="238"/>
    </location>
</feature>
<evidence type="ECO:0000256" key="2">
    <source>
        <dbReference type="ARBA" id="ARBA00004164"/>
    </source>
</evidence>
<dbReference type="GO" id="GO:0005758">
    <property type="term" value="C:mitochondrial intermembrane space"/>
    <property type="evidence" value="ECO:0007669"/>
    <property type="project" value="TreeGrafter"/>
</dbReference>
<dbReference type="GO" id="GO:0045041">
    <property type="term" value="P:protein import into mitochondrial intermembrane space"/>
    <property type="evidence" value="ECO:0007669"/>
    <property type="project" value="InterPro"/>
</dbReference>
<dbReference type="GO" id="GO:0015035">
    <property type="term" value="F:protein-disulfide reductase activity"/>
    <property type="evidence" value="ECO:0007669"/>
    <property type="project" value="InterPro"/>
</dbReference>
<dbReference type="InterPro" id="IPR039289">
    <property type="entry name" value="CHCHD4"/>
</dbReference>
<feature type="region of interest" description="Disordered" evidence="12">
    <location>
        <begin position="204"/>
        <end position="240"/>
    </location>
</feature>
<evidence type="ECO:0000313" key="14">
    <source>
        <dbReference type="Proteomes" id="UP001050691"/>
    </source>
</evidence>
<keyword evidence="14" id="KW-1185">Reference proteome</keyword>
<comment type="caution">
    <text evidence="13">The sequence shown here is derived from an EMBL/GenBank/DDBJ whole genome shotgun (WGS) entry which is preliminary data.</text>
</comment>
<feature type="compositionally biased region" description="Polar residues" evidence="12">
    <location>
        <begin position="92"/>
        <end position="104"/>
    </location>
</feature>
<dbReference type="Gene3D" id="1.10.287.2900">
    <property type="match status" value="1"/>
</dbReference>
<dbReference type="PANTHER" id="PTHR21622:SF0">
    <property type="entry name" value="COILED-COIL-HELIX-COILED-COIL-HELIX DOMAIN CONTAINING 4"/>
    <property type="match status" value="1"/>
</dbReference>
<dbReference type="GO" id="GO:0005743">
    <property type="term" value="C:mitochondrial inner membrane"/>
    <property type="evidence" value="ECO:0007669"/>
    <property type="project" value="UniProtKB-SubCell"/>
</dbReference>
<keyword evidence="8" id="KW-0496">Mitochondrion</keyword>
<keyword evidence="6" id="KW-0560">Oxidoreductase</keyword>
<organism evidence="13 14">
    <name type="scientific">Clathrus columnatus</name>
    <dbReference type="NCBI Taxonomy" id="1419009"/>
    <lineage>
        <taxon>Eukaryota</taxon>
        <taxon>Fungi</taxon>
        <taxon>Dikarya</taxon>
        <taxon>Basidiomycota</taxon>
        <taxon>Agaricomycotina</taxon>
        <taxon>Agaricomycetes</taxon>
        <taxon>Phallomycetidae</taxon>
        <taxon>Phallales</taxon>
        <taxon>Clathraceae</taxon>
        <taxon>Clathrus</taxon>
    </lineage>
</organism>
<name>A0AAV4ZXP0_9AGAM</name>
<protein>
    <recommendedName>
        <fullName evidence="3">Mitochondrial intermembrane space import and assembly protein 40</fullName>
    </recommendedName>
    <alternativeName>
        <fullName evidence="11">Mitochondrial import inner membrane translocase TIM40</fullName>
    </alternativeName>
</protein>
<dbReference type="AlphaFoldDB" id="A0AAV4ZXP0"/>
<evidence type="ECO:0000256" key="12">
    <source>
        <dbReference type="SAM" id="MobiDB-lite"/>
    </source>
</evidence>
<comment type="cofactor">
    <cofactor evidence="1">
        <name>Cu(2+)</name>
        <dbReference type="ChEBI" id="CHEBI:29036"/>
    </cofactor>
</comment>
<dbReference type="Proteomes" id="UP001050691">
    <property type="component" value="Unassembled WGS sequence"/>
</dbReference>
<evidence type="ECO:0000256" key="4">
    <source>
        <dbReference type="ARBA" id="ARBA00022448"/>
    </source>
</evidence>
<comment type="subcellular location">
    <subcellularLocation>
        <location evidence="2">Mitochondrion inner membrane</location>
        <topology evidence="2">Single-pass type II membrane protein</topology>
        <orientation evidence="2">Intermembrane side</orientation>
    </subcellularLocation>
</comment>
<gene>
    <name evidence="13" type="ORF">Clacol_000747</name>
</gene>
<keyword evidence="10" id="KW-0676">Redox-active center</keyword>
<evidence type="ECO:0000256" key="7">
    <source>
        <dbReference type="ARBA" id="ARBA00023010"/>
    </source>
</evidence>
<proteinExistence type="predicted"/>
<evidence type="ECO:0000313" key="13">
    <source>
        <dbReference type="EMBL" id="GJJ06555.1"/>
    </source>
</evidence>